<dbReference type="InterPro" id="IPR036770">
    <property type="entry name" value="Ankyrin_rpt-contain_sf"/>
</dbReference>
<evidence type="ECO:0000256" key="2">
    <source>
        <dbReference type="ARBA" id="ARBA00022737"/>
    </source>
</evidence>
<feature type="repeat" description="ANK" evidence="6">
    <location>
        <begin position="1573"/>
        <end position="1605"/>
    </location>
</feature>
<dbReference type="Pfam" id="PF12796">
    <property type="entry name" value="Ank_2"/>
    <property type="match status" value="9"/>
</dbReference>
<feature type="repeat" description="ANK" evidence="6">
    <location>
        <begin position="1471"/>
        <end position="1503"/>
    </location>
</feature>
<dbReference type="RefSeq" id="XP_024406284.1">
    <property type="nucleotide sequence ID" value="XM_024548881.1"/>
</dbReference>
<organism evidence="10 11">
    <name type="scientific">Trichoderma gamsii</name>
    <dbReference type="NCBI Taxonomy" id="398673"/>
    <lineage>
        <taxon>Eukaryota</taxon>
        <taxon>Fungi</taxon>
        <taxon>Dikarya</taxon>
        <taxon>Ascomycota</taxon>
        <taxon>Pezizomycotina</taxon>
        <taxon>Sordariomycetes</taxon>
        <taxon>Hypocreomycetidae</taxon>
        <taxon>Hypocreales</taxon>
        <taxon>Hypocreaceae</taxon>
        <taxon>Trichoderma</taxon>
    </lineage>
</organism>
<evidence type="ECO:0000256" key="7">
    <source>
        <dbReference type="SAM" id="MobiDB-lite"/>
    </source>
</evidence>
<dbReference type="PROSITE" id="PS50088">
    <property type="entry name" value="ANK_REPEAT"/>
    <property type="match status" value="11"/>
</dbReference>
<evidence type="ECO:0000313" key="11">
    <source>
        <dbReference type="Proteomes" id="UP000054821"/>
    </source>
</evidence>
<evidence type="ECO:0000259" key="8">
    <source>
        <dbReference type="Pfam" id="PF00569"/>
    </source>
</evidence>
<protein>
    <submittedName>
        <fullName evidence="10">Uncharacterized protein</fullName>
    </submittedName>
</protein>
<dbReference type="SUPFAM" id="SSF53474">
    <property type="entry name" value="alpha/beta-Hydrolases"/>
    <property type="match status" value="1"/>
</dbReference>
<dbReference type="Pfam" id="PF00023">
    <property type="entry name" value="Ank"/>
    <property type="match status" value="1"/>
</dbReference>
<dbReference type="EMBL" id="JPDN02000005">
    <property type="protein sequence ID" value="PON28836.1"/>
    <property type="molecule type" value="Genomic_DNA"/>
</dbReference>
<name>A0A2P4ZX32_9HYPO</name>
<dbReference type="PANTHER" id="PTHR24198">
    <property type="entry name" value="ANKYRIN REPEAT AND PROTEIN KINASE DOMAIN-CONTAINING PROTEIN"/>
    <property type="match status" value="1"/>
</dbReference>
<dbReference type="GO" id="GO:0008270">
    <property type="term" value="F:zinc ion binding"/>
    <property type="evidence" value="ECO:0007669"/>
    <property type="project" value="UniProtKB-KW"/>
</dbReference>
<dbReference type="SUPFAM" id="SSF48403">
    <property type="entry name" value="Ankyrin repeat"/>
    <property type="match status" value="4"/>
</dbReference>
<keyword evidence="2" id="KW-0677">Repeat</keyword>
<feature type="region of interest" description="Disordered" evidence="7">
    <location>
        <begin position="1766"/>
        <end position="1791"/>
    </location>
</feature>
<feature type="region of interest" description="Disordered" evidence="7">
    <location>
        <begin position="1847"/>
        <end position="1887"/>
    </location>
</feature>
<feature type="compositionally biased region" description="Basic and acidic residues" evidence="7">
    <location>
        <begin position="1781"/>
        <end position="1791"/>
    </location>
</feature>
<reference evidence="10 11" key="1">
    <citation type="journal article" date="2016" name="Genome Announc.">
        <title>Draft Whole-Genome Sequence of Trichoderma gamsii T6085, a Promising Biocontrol Agent of Fusarium Head Blight on Wheat.</title>
        <authorList>
            <person name="Baroncelli R."/>
            <person name="Zapparata A."/>
            <person name="Piaggeschi G."/>
            <person name="Sarrocco S."/>
            <person name="Vannacci G."/>
        </authorList>
    </citation>
    <scope>NUCLEOTIDE SEQUENCE [LARGE SCALE GENOMIC DNA]</scope>
    <source>
        <strain evidence="10 11">T6085</strain>
    </source>
</reference>
<feature type="repeat" description="ANK" evidence="6">
    <location>
        <begin position="929"/>
        <end position="961"/>
    </location>
</feature>
<comment type="caution">
    <text evidence="10">The sequence shown here is derived from an EMBL/GenBank/DDBJ whole genome shotgun (WGS) entry which is preliminary data.</text>
</comment>
<dbReference type="STRING" id="398673.A0A2P4ZX32"/>
<dbReference type="Proteomes" id="UP000054821">
    <property type="component" value="Unassembled WGS sequence"/>
</dbReference>
<dbReference type="PROSITE" id="PS50297">
    <property type="entry name" value="ANK_REP_REGION"/>
    <property type="match status" value="10"/>
</dbReference>
<dbReference type="InterPro" id="IPR029058">
    <property type="entry name" value="AB_hydrolase_fold"/>
</dbReference>
<evidence type="ECO:0000313" key="10">
    <source>
        <dbReference type="EMBL" id="PON28836.1"/>
    </source>
</evidence>
<keyword evidence="5 6" id="KW-0040">ANK repeat</keyword>
<feature type="repeat" description="ANK" evidence="6">
    <location>
        <begin position="1230"/>
        <end position="1262"/>
    </location>
</feature>
<keyword evidence="3" id="KW-0863">Zinc-finger</keyword>
<keyword evidence="1" id="KW-0479">Metal-binding</keyword>
<sequence>MEDTSESDFRLEEVSLKVVNGLNDDESLLDIVAVHGLGGHCNRSWITEAADDQKEYIWLKELLPKHIPQARIMEFTWQPVTTERTGIFSSEGLTKAAQCLLELMMGRRKGDKYHDRPIAFLGHDVGGIIVKRALVMAESNATFTSISQRSNRVVFFGTPHRVLNTSEWDNVIFNIISSYQPSIGYNYNMATRVNYLSKAIKDLSNEFISLPVRRCIVNVFQDTTGDKVPVINRYSATTGLVHETNIARRGRHSDLSRFVNDGPELEFSLIVKNLAAETNASYADCLSALWNISPSFTVFTDEQEIYMQSQTRLLDGYKNWQHSASSHIITTCGVQGFGTSLNARSLFRWLRQSSCTSYFAFSGRDIRRQSAVSFLSSIVFQIMNQGQDKFKRIESLYADMKTSGAWTQAGLLVLFQALLDQESNDPLYLIIDRLDKCDSSWRALIDIFLIISKNEQPPTRVKFAIFTQSNPAIEEVLGKFGESRMDGPALTYSPPELLVGALAENIIGDIPELSPLKSQILEFLGRCTDCTELLLSLHSLRGMDIAPRSLASLLRLMGTFPPNLEDAIATRINSMRGWSRVALGWLMCAKRPFRLHELATAVALTDSNAKFAWPFETEELPIDMAAELYSTFGFLVRIENGQVLISTDIIKKGIRGVLAHEQTSTGVESEKAIIPDDAQITKILLEYLTSVTEDMERALEPTEYVRPSGSQFDLVHYAMQFWPAHYRAIETHSNHMDNLLDLLDGGNKTLVLSKLFSKLNIAVPPSDLHVTDPLLLAAQLGLASIVQERQNSLMNADRELAIELASWSGYTDVVEILLRDAERTKPCRLSRALKYASARGYDAIVEQLLEYLASTENLEPDLLDELICQSTQLGYERQVSLFLRYNPNVEACPNGKTPLQHAAQNGHAAIVHYLLSEAKADVDAKAGGESSSPILLATEGGYRTVVQHLLNFGADIAGRPSEGKQSTALHVAAERGHEAIVRLLIDHLAVAKPQPASGEQGSTTEESILNLKARSQFGRSPLILACIEGHIAIALVLLDRGADIKLTDDNGNTALYYATALYNNTTPNPKSLSEKIIKRAAALSEFADIGDVFLRSAAHGITNIARICIESAAKVNGVPLKNFSNGHKQTALHLAAREGHDDIVSLLLKAGATLDEVDDRGQTPLTVAALAGKIDIVKTLLKAGADPLRKNAEEETIVAQVACRNCSSVFASIIDILIDSGVDPNSVDDSRHTALHRAAAADEADVVECLLRKKARVAVKDLQLWNPLHFAARNSSDSGTKIARLLLEADADPLDPEEDGWIPLHVASRWGNVSMLELLWKAAPDSLDEAADDGRTVIHFGYDEPGSLEWIFSHNVDVNSLNADNETTLMLAAAGRMDKCVNLLLDQHAVVTLRDKRGRTCLHHAADGGNVDIGRQLLKTDQSLVSYVDDAGLTALYVAIREHNPDFTLMLLQEHYTNANLAELSATMGEDGELPLINAIEDGDSRVVARLLELGVDAEVRSKGGETALALALREGEEMVRLLLSPDIPRRANVNAGGGRNSTALYQVASMGSINLAKTLISLGARVDGEGGVFNTALSAASYEGDDEMVEFLLNEGADPKKHGSDLPNALGVALYAYSLYLVPVLIEAGVELNAQDPQGRTSLHIAAYWASLDIVDELLDAGADPTIKDKQGRTIFHHAAAGGDADVIMKFLQDTNLSHLNVEDINGWTPLHWAARHDDNLNLAMALIEHGADPTNTTPDGWTPENIAVFHSADDMADLMVEEAAKKAQPTTGDEAQDGNDSKPEDLAADQEHAPGSIQWKTGHYHSLVSCDGCFIESIYGVRWRCTDRNFNYCFKCYWTAEKTQPGQEWERLPKSSTDHDRFPQREEDGEDAGTGSNSESDDDSD</sequence>
<feature type="compositionally biased region" description="Basic and acidic residues" evidence="7">
    <location>
        <begin position="1850"/>
        <end position="1868"/>
    </location>
</feature>
<keyword evidence="4" id="KW-0862">Zinc</keyword>
<proteinExistence type="predicted"/>
<feature type="repeat" description="ANK" evidence="6">
    <location>
        <begin position="1707"/>
        <end position="1740"/>
    </location>
</feature>
<feature type="domain" description="ZZ-type" evidence="8">
    <location>
        <begin position="1807"/>
        <end position="1845"/>
    </location>
</feature>
<feature type="repeat" description="ANK" evidence="6">
    <location>
        <begin position="1017"/>
        <end position="1049"/>
    </location>
</feature>
<feature type="repeat" description="ANK" evidence="6">
    <location>
        <begin position="964"/>
        <end position="987"/>
    </location>
</feature>
<evidence type="ECO:0000256" key="3">
    <source>
        <dbReference type="ARBA" id="ARBA00022771"/>
    </source>
</evidence>
<dbReference type="SMART" id="SM00248">
    <property type="entry name" value="ANK"/>
    <property type="match status" value="25"/>
</dbReference>
<dbReference type="InterPro" id="IPR056884">
    <property type="entry name" value="NPHP3-like_N"/>
</dbReference>
<gene>
    <name evidence="10" type="ORF">TGAM01_v201944</name>
</gene>
<evidence type="ECO:0000256" key="1">
    <source>
        <dbReference type="ARBA" id="ARBA00022723"/>
    </source>
</evidence>
<feature type="repeat" description="ANK" evidence="6">
    <location>
        <begin position="1160"/>
        <end position="1192"/>
    </location>
</feature>
<keyword evidence="11" id="KW-1185">Reference proteome</keyword>
<feature type="repeat" description="ANK" evidence="6">
    <location>
        <begin position="1639"/>
        <end position="1671"/>
    </location>
</feature>
<dbReference type="Pfam" id="PF24883">
    <property type="entry name" value="NPHP3_N"/>
    <property type="match status" value="1"/>
</dbReference>
<dbReference type="Gene3D" id="1.25.40.20">
    <property type="entry name" value="Ankyrin repeat-containing domain"/>
    <property type="match status" value="7"/>
</dbReference>
<accession>A0A2P4ZX32</accession>
<dbReference type="InterPro" id="IPR002110">
    <property type="entry name" value="Ankyrin_rpt"/>
</dbReference>
<evidence type="ECO:0000256" key="4">
    <source>
        <dbReference type="ARBA" id="ARBA00022833"/>
    </source>
</evidence>
<feature type="repeat" description="ANK" evidence="6">
    <location>
        <begin position="894"/>
        <end position="927"/>
    </location>
</feature>
<dbReference type="SUPFAM" id="SSF57850">
    <property type="entry name" value="RING/U-box"/>
    <property type="match status" value="1"/>
</dbReference>
<evidence type="ECO:0000256" key="5">
    <source>
        <dbReference type="ARBA" id="ARBA00023043"/>
    </source>
</evidence>
<dbReference type="Pfam" id="PF00569">
    <property type="entry name" value="ZZ"/>
    <property type="match status" value="1"/>
</dbReference>
<dbReference type="PANTHER" id="PTHR24198:SF165">
    <property type="entry name" value="ANKYRIN REPEAT-CONTAINING PROTEIN-RELATED"/>
    <property type="match status" value="1"/>
</dbReference>
<dbReference type="InterPro" id="IPR000433">
    <property type="entry name" value="Znf_ZZ"/>
</dbReference>
<dbReference type="Gene3D" id="3.30.60.90">
    <property type="match status" value="1"/>
</dbReference>
<feature type="domain" description="Nephrocystin 3-like N-terminal" evidence="9">
    <location>
        <begin position="316"/>
        <end position="463"/>
    </location>
</feature>
<evidence type="ECO:0000259" key="9">
    <source>
        <dbReference type="Pfam" id="PF24883"/>
    </source>
</evidence>
<dbReference type="GeneID" id="29980267"/>
<dbReference type="InterPro" id="IPR043145">
    <property type="entry name" value="Znf_ZZ_sf"/>
</dbReference>
<feature type="repeat" description="ANK" evidence="6">
    <location>
        <begin position="1127"/>
        <end position="1159"/>
    </location>
</feature>
<evidence type="ECO:0000256" key="6">
    <source>
        <dbReference type="PROSITE-ProRule" id="PRU00023"/>
    </source>
</evidence>